<organism evidence="1">
    <name type="scientific">Tanacetum cinerariifolium</name>
    <name type="common">Dalmatian daisy</name>
    <name type="synonym">Chrysanthemum cinerariifolium</name>
    <dbReference type="NCBI Taxonomy" id="118510"/>
    <lineage>
        <taxon>Eukaryota</taxon>
        <taxon>Viridiplantae</taxon>
        <taxon>Streptophyta</taxon>
        <taxon>Embryophyta</taxon>
        <taxon>Tracheophyta</taxon>
        <taxon>Spermatophyta</taxon>
        <taxon>Magnoliopsida</taxon>
        <taxon>eudicotyledons</taxon>
        <taxon>Gunneridae</taxon>
        <taxon>Pentapetalae</taxon>
        <taxon>asterids</taxon>
        <taxon>campanulids</taxon>
        <taxon>Asterales</taxon>
        <taxon>Asteraceae</taxon>
        <taxon>Asteroideae</taxon>
        <taxon>Anthemideae</taxon>
        <taxon>Anthemidinae</taxon>
        <taxon>Tanacetum</taxon>
    </lineage>
</organism>
<comment type="caution">
    <text evidence="1">The sequence shown here is derived from an EMBL/GenBank/DDBJ whole genome shotgun (WGS) entry which is preliminary data.</text>
</comment>
<dbReference type="AlphaFoldDB" id="A0A699IRA5"/>
<evidence type="ECO:0000313" key="1">
    <source>
        <dbReference type="EMBL" id="GEZ64634.1"/>
    </source>
</evidence>
<sequence>MINGICPLCHLSNSCANDHNPNSFDCPPDSYHPPHPTYATYSGDTCGNDSQFSYDCSPQFQLNYEQEPRCIQNYYSYPHDSSSFPQQYPCCEDCGVTHEPYQCQPKNHDYYHRQSFCYDSNSIGFDQSQPQQYTVTYPIFSAHHDLLGSQKELNMTLTTVNEQMTQLTSMCGLACQLVQKNLEEKQLEEAQAAKAQSWKFPVCYHDDDDEESLNYLNDNIISELPSYSAVIPTEPIDSLSMGGEHLDTIPITESDEFIKSCVENLVPNPSESNGESGCDVPAGFTTFSNILFDDDYDSDSSDDQSLSIEDVREKIYSNPLFDEEIIPMEIDPHSLNAESDLIESMPNHDSSVLIPSKIDSLFYEFAGELTLLKSFPPGIDKTDCHPEKEIHLAKRLLYDNSSPKTNW</sequence>
<gene>
    <name evidence="1" type="ORF">Tci_536607</name>
</gene>
<reference evidence="1" key="1">
    <citation type="journal article" date="2019" name="Sci. Rep.">
        <title>Draft genome of Tanacetum cinerariifolium, the natural source of mosquito coil.</title>
        <authorList>
            <person name="Yamashiro T."/>
            <person name="Shiraishi A."/>
            <person name="Satake H."/>
            <person name="Nakayama K."/>
        </authorList>
    </citation>
    <scope>NUCLEOTIDE SEQUENCE</scope>
</reference>
<proteinExistence type="predicted"/>
<dbReference type="EMBL" id="BKCJ010304875">
    <property type="protein sequence ID" value="GEZ64634.1"/>
    <property type="molecule type" value="Genomic_DNA"/>
</dbReference>
<name>A0A699IRA5_TANCI</name>
<evidence type="ECO:0008006" key="2">
    <source>
        <dbReference type="Google" id="ProtNLM"/>
    </source>
</evidence>
<protein>
    <recommendedName>
        <fullName evidence="2">Reverse transcriptase domain-containing protein</fullName>
    </recommendedName>
</protein>
<accession>A0A699IRA5</accession>